<reference evidence="2 3" key="1">
    <citation type="journal article" date="2018" name="Front. Microbiol.">
        <title>Description and Comparative Genomics of Macrococcus caseolyticus subsp. hominis subsp. nov., Macrococcus goetzii sp. nov., Macrococcus epidermidis sp. nov., and Macrococcus bohemicus sp. nov., Novel Macrococci From Human Clinical Material With Virulence Potential and Suspected Uptake of Foreign DNA by Natural Transformation.</title>
        <authorList>
            <person name="Maslanova I."/>
            <person name="Wertheimer Z."/>
            <person name="Sedlacek I."/>
            <person name="Svec P."/>
            <person name="Indrakova A."/>
            <person name="Kovarovic V."/>
            <person name="Schumann P."/>
            <person name="Sproer C."/>
            <person name="Kralova S."/>
            <person name="Sedo O."/>
            <person name="Kristofova L."/>
            <person name="Vrbovska V."/>
            <person name="Fuzik T."/>
            <person name="Petras P."/>
            <person name="Zdrahal Z."/>
            <person name="Ruzickova V."/>
            <person name="Doskar J."/>
            <person name="Pantucek R."/>
        </authorList>
    </citation>
    <scope>NUCLEOTIDE SEQUENCE [LARGE SCALE GENOMIC DNA]</scope>
    <source>
        <strain evidence="2 3">CCM 4927</strain>
    </source>
</reference>
<dbReference type="InterPro" id="IPR027417">
    <property type="entry name" value="P-loop_NTPase"/>
</dbReference>
<dbReference type="Proteomes" id="UP000229523">
    <property type="component" value="Unassembled WGS sequence"/>
</dbReference>
<dbReference type="PANTHER" id="PTHR30050">
    <property type="entry name" value="CHROMOSOMAL REPLICATION INITIATOR PROTEIN DNAA"/>
    <property type="match status" value="1"/>
</dbReference>
<dbReference type="Gene3D" id="3.40.50.300">
    <property type="entry name" value="P-loop containing nucleotide triphosphate hydrolases"/>
    <property type="match status" value="1"/>
</dbReference>
<dbReference type="AlphaFoldDB" id="A0A2G5NUV9"/>
<proteinExistence type="predicted"/>
<dbReference type="GO" id="GO:0005524">
    <property type="term" value="F:ATP binding"/>
    <property type="evidence" value="ECO:0007669"/>
    <property type="project" value="InterPro"/>
</dbReference>
<dbReference type="PANTHER" id="PTHR30050:SF4">
    <property type="entry name" value="ATP-BINDING PROTEIN RV3427C IN INSERTION SEQUENCE-RELATED"/>
    <property type="match status" value="1"/>
</dbReference>
<dbReference type="EMBL" id="MJBI02000006">
    <property type="protein sequence ID" value="RAI79694.1"/>
    <property type="molecule type" value="Genomic_DNA"/>
</dbReference>
<name>A0A2G5NUV9_9STAP</name>
<dbReference type="RefSeq" id="WP_099576949.1">
    <property type="nucleotide sequence ID" value="NZ_MJBI02000006.1"/>
</dbReference>
<sequence>MNPFEQSMKRVPNNVPKIIKSEDLHCDKCDRNYTLATFEDGSTTKVGCDCEMIALAKKQKENHFKRIQRNKANKIFSKSLVNQRTQLARLDNYLPETDNLKKALNAAYRYVEIFDKEKPFSLYLHGTYGTGKTHLAYGIAHELKEKGYTVLFMNVAQLMSLIRSSYDKKSDYNELEIKSLINDVDLMVFDDIGVSESNHSLENLFEIIEMRLGKHNIYTTNLTAAEMSRDKKWQRIFSRIIGESHRFDMNGDDYRMKGIQNDS</sequence>
<protein>
    <submittedName>
        <fullName evidence="2">AAA family ATPase</fullName>
    </submittedName>
</protein>
<comment type="caution">
    <text evidence="2">The sequence shown here is derived from an EMBL/GenBank/DDBJ whole genome shotgun (WGS) entry which is preliminary data.</text>
</comment>
<dbReference type="CDD" id="cd00009">
    <property type="entry name" value="AAA"/>
    <property type="match status" value="1"/>
</dbReference>
<accession>A0A2G5NUV9</accession>
<feature type="domain" description="IstB-like ATP-binding" evidence="1">
    <location>
        <begin position="121"/>
        <end position="257"/>
    </location>
</feature>
<organism evidence="2 3">
    <name type="scientific">Macrococcoides goetzii</name>
    <dbReference type="NCBI Taxonomy" id="1891097"/>
    <lineage>
        <taxon>Bacteria</taxon>
        <taxon>Bacillati</taxon>
        <taxon>Bacillota</taxon>
        <taxon>Bacilli</taxon>
        <taxon>Bacillales</taxon>
        <taxon>Staphylococcaceae</taxon>
        <taxon>Macrococcoides</taxon>
    </lineage>
</organism>
<dbReference type="GO" id="GO:0006260">
    <property type="term" value="P:DNA replication"/>
    <property type="evidence" value="ECO:0007669"/>
    <property type="project" value="TreeGrafter"/>
</dbReference>
<keyword evidence="3" id="KW-1185">Reference proteome</keyword>
<dbReference type="SUPFAM" id="SSF52540">
    <property type="entry name" value="P-loop containing nucleoside triphosphate hydrolases"/>
    <property type="match status" value="1"/>
</dbReference>
<gene>
    <name evidence="2" type="ORF">BFS35_011145</name>
</gene>
<dbReference type="Pfam" id="PF01695">
    <property type="entry name" value="IstB_IS21"/>
    <property type="match status" value="1"/>
</dbReference>
<dbReference type="InterPro" id="IPR002611">
    <property type="entry name" value="IstB_ATP-bd"/>
</dbReference>
<evidence type="ECO:0000313" key="2">
    <source>
        <dbReference type="EMBL" id="RAI79694.1"/>
    </source>
</evidence>
<evidence type="ECO:0000313" key="3">
    <source>
        <dbReference type="Proteomes" id="UP000229523"/>
    </source>
</evidence>
<evidence type="ECO:0000259" key="1">
    <source>
        <dbReference type="Pfam" id="PF01695"/>
    </source>
</evidence>